<evidence type="ECO:0000256" key="12">
    <source>
        <dbReference type="ARBA" id="ARBA00022984"/>
    </source>
</evidence>
<dbReference type="GO" id="GO:0009002">
    <property type="term" value="F:serine-type D-Ala-D-Ala carboxypeptidase activity"/>
    <property type="evidence" value="ECO:0007669"/>
    <property type="project" value="UniProtKB-EC"/>
</dbReference>
<evidence type="ECO:0000256" key="15">
    <source>
        <dbReference type="ARBA" id="ARBA00023316"/>
    </source>
</evidence>
<keyword evidence="11" id="KW-0133">Cell shape</keyword>
<dbReference type="PANTHER" id="PTHR32282:SF11">
    <property type="entry name" value="PENICILLIN-BINDING PROTEIN 1B"/>
    <property type="match status" value="1"/>
</dbReference>
<dbReference type="OrthoDB" id="9766909at2"/>
<evidence type="ECO:0000256" key="10">
    <source>
        <dbReference type="ARBA" id="ARBA00022801"/>
    </source>
</evidence>
<evidence type="ECO:0000256" key="2">
    <source>
        <dbReference type="ARBA" id="ARBA00004752"/>
    </source>
</evidence>
<dbReference type="InterPro" id="IPR050396">
    <property type="entry name" value="Glycosyltr_51/Transpeptidase"/>
</dbReference>
<comment type="subcellular location">
    <subcellularLocation>
        <location evidence="1">Cell membrane</location>
    </subcellularLocation>
</comment>
<evidence type="ECO:0000256" key="7">
    <source>
        <dbReference type="ARBA" id="ARBA00022670"/>
    </source>
</evidence>
<comment type="caution">
    <text evidence="20">The sequence shown here is derived from an EMBL/GenBank/DDBJ whole genome shotgun (WGS) entry which is preliminary data.</text>
</comment>
<keyword evidence="5" id="KW-1003">Cell membrane</keyword>
<dbReference type="SUPFAM" id="SSF56601">
    <property type="entry name" value="beta-lactamase/transpeptidase-like"/>
    <property type="match status" value="1"/>
</dbReference>
<comment type="catalytic activity">
    <reaction evidence="16">
        <text>Preferential cleavage: (Ac)2-L-Lys-D-Ala-|-D-Ala. Also transpeptidation of peptidyl-alanyl moieties that are N-acyl substituents of D-alanine.</text>
        <dbReference type="EC" id="3.4.16.4"/>
    </reaction>
</comment>
<dbReference type="InterPro" id="IPR001460">
    <property type="entry name" value="PCN-bd_Tpept"/>
</dbReference>
<comment type="catalytic activity">
    <reaction evidence="17">
        <text>[GlcNAc-(1-&gt;4)-Mur2Ac(oyl-L-Ala-gamma-D-Glu-L-Lys-D-Ala-D-Ala)](n)-di-trans,octa-cis-undecaprenyl diphosphate + beta-D-GlcNAc-(1-&gt;4)-Mur2Ac(oyl-L-Ala-gamma-D-Glu-L-Lys-D-Ala-D-Ala)-di-trans,octa-cis-undecaprenyl diphosphate = [GlcNAc-(1-&gt;4)-Mur2Ac(oyl-L-Ala-gamma-D-Glu-L-Lys-D-Ala-D-Ala)](n+1)-di-trans,octa-cis-undecaprenyl diphosphate + di-trans,octa-cis-undecaprenyl diphosphate + H(+)</text>
        <dbReference type="Rhea" id="RHEA:23708"/>
        <dbReference type="Rhea" id="RHEA-COMP:9602"/>
        <dbReference type="Rhea" id="RHEA-COMP:9603"/>
        <dbReference type="ChEBI" id="CHEBI:15378"/>
        <dbReference type="ChEBI" id="CHEBI:58405"/>
        <dbReference type="ChEBI" id="CHEBI:60033"/>
        <dbReference type="ChEBI" id="CHEBI:78435"/>
        <dbReference type="EC" id="2.4.99.28"/>
    </reaction>
</comment>
<dbReference type="EMBL" id="VRYZ01000009">
    <property type="protein sequence ID" value="TXS89349.1"/>
    <property type="molecule type" value="Genomic_DNA"/>
</dbReference>
<evidence type="ECO:0000256" key="16">
    <source>
        <dbReference type="ARBA" id="ARBA00034000"/>
    </source>
</evidence>
<dbReference type="Gene3D" id="1.10.3810.10">
    <property type="entry name" value="Biosynthetic peptidoglycan transglycosylase-like"/>
    <property type="match status" value="1"/>
</dbReference>
<dbReference type="GO" id="GO:0005886">
    <property type="term" value="C:plasma membrane"/>
    <property type="evidence" value="ECO:0007669"/>
    <property type="project" value="UniProtKB-SubCell"/>
</dbReference>
<keyword evidence="6" id="KW-0121">Carboxypeptidase</keyword>
<evidence type="ECO:0000313" key="20">
    <source>
        <dbReference type="EMBL" id="TXS89349.1"/>
    </source>
</evidence>
<feature type="domain" description="Penicillin-binding protein transpeptidase" evidence="18">
    <location>
        <begin position="295"/>
        <end position="557"/>
    </location>
</feature>
<dbReference type="Gene3D" id="3.40.710.10">
    <property type="entry name" value="DD-peptidase/beta-lactamase superfamily"/>
    <property type="match status" value="1"/>
</dbReference>
<proteinExistence type="inferred from homology"/>
<evidence type="ECO:0000256" key="6">
    <source>
        <dbReference type="ARBA" id="ARBA00022645"/>
    </source>
</evidence>
<evidence type="ECO:0000256" key="17">
    <source>
        <dbReference type="ARBA" id="ARBA00049902"/>
    </source>
</evidence>
<organism evidence="20 21">
    <name type="scientific">Parahaliea aestuarii</name>
    <dbReference type="NCBI Taxonomy" id="1852021"/>
    <lineage>
        <taxon>Bacteria</taxon>
        <taxon>Pseudomonadati</taxon>
        <taxon>Pseudomonadota</taxon>
        <taxon>Gammaproteobacteria</taxon>
        <taxon>Cellvibrionales</taxon>
        <taxon>Halieaceae</taxon>
        <taxon>Parahaliea</taxon>
    </lineage>
</organism>
<keyword evidence="10" id="KW-0378">Hydrolase</keyword>
<sequence>MCLYLLWALPSPGQLTREPPSTSSALYDRSGAPLYYFYQDQHRIPVPLAQVSQAAIDATLAIEDQAFFHHPGFSLSGILRALLNNFSNEASLEGGSTITQQLVKNRLLSNERSIVRKLKELVLALWVELLYSKKQILEMYLNTVSYGGAVLGIEAASWHYFDKPAAELTVAEGALLAGLLKAPGYYNPFGPRPKLALRRQRQVLRAMRDAGFLSRGQFDAFSGEAPQLVSGSVRMRAPHFVMYLRPLLLEQFGAERLYSGGLQIRSTLDLSLQERTQKRVSDFVDSMFRFRVGNGAVLVTEPGSGQILAMVGSVDYFDAANDGQVNVVQQYRQPGSTVKPLTYAMALERGRTPMSLLDDTPVAYEIPDEESYQPRNDDKVFRGPVTLKEALASSYNVPAVKELASIGVLDYVEKAREVGIDWENQTPYRYALTLGSAEVSMLELAQMYSTFANLGVPVAPDPLLEVTDLHGQVLYENRCASAREDCPGEAVFRPETAFLINDILSDNAARAPTFGRSSDLYIRGHQVAVKSGTTDYQRDNWAVGYTSDWLVAAWIGNNDGRSMRFIHSGSHGASTLWNQVMRDVLMLTQPHRFPVPGNIVSRRVCAVPLLADCAVCQQVTEQYFVTGTGPASNCAAVTTAAGLSEAGKAPGSTAP</sequence>
<keyword evidence="21" id="KW-1185">Reference proteome</keyword>
<evidence type="ECO:0000259" key="19">
    <source>
        <dbReference type="Pfam" id="PF00912"/>
    </source>
</evidence>
<evidence type="ECO:0000256" key="9">
    <source>
        <dbReference type="ARBA" id="ARBA00022679"/>
    </source>
</evidence>
<dbReference type="Pfam" id="PF00912">
    <property type="entry name" value="Transgly"/>
    <property type="match status" value="1"/>
</dbReference>
<dbReference type="Proteomes" id="UP000321933">
    <property type="component" value="Unassembled WGS sequence"/>
</dbReference>
<evidence type="ECO:0000313" key="21">
    <source>
        <dbReference type="Proteomes" id="UP000321933"/>
    </source>
</evidence>
<reference evidence="20 21" key="1">
    <citation type="submission" date="2019-08" db="EMBL/GenBank/DDBJ databases">
        <title>Parahaliea maris sp. nov., isolated from the surface seawater.</title>
        <authorList>
            <person name="Liu Y."/>
        </authorList>
    </citation>
    <scope>NUCLEOTIDE SEQUENCE [LARGE SCALE GENOMIC DNA]</scope>
    <source>
        <strain evidence="20 21">S2-26</strain>
    </source>
</reference>
<name>A0A5C8ZP32_9GAMM</name>
<keyword evidence="9" id="KW-0808">Transferase</keyword>
<dbReference type="GO" id="GO:0006508">
    <property type="term" value="P:proteolysis"/>
    <property type="evidence" value="ECO:0007669"/>
    <property type="project" value="UniProtKB-KW"/>
</dbReference>
<keyword evidence="12" id="KW-0573">Peptidoglycan synthesis</keyword>
<comment type="similarity">
    <text evidence="4">In the N-terminal section; belongs to the glycosyltransferase 51 family.</text>
</comment>
<keyword evidence="7" id="KW-0645">Protease</keyword>
<evidence type="ECO:0000256" key="8">
    <source>
        <dbReference type="ARBA" id="ARBA00022676"/>
    </source>
</evidence>
<dbReference type="GO" id="GO:0030288">
    <property type="term" value="C:outer membrane-bounded periplasmic space"/>
    <property type="evidence" value="ECO:0007669"/>
    <property type="project" value="TreeGrafter"/>
</dbReference>
<comment type="similarity">
    <text evidence="3">In the C-terminal section; belongs to the transpeptidase family.</text>
</comment>
<dbReference type="PANTHER" id="PTHR32282">
    <property type="entry name" value="BINDING PROTEIN TRANSPEPTIDASE, PUTATIVE-RELATED"/>
    <property type="match status" value="1"/>
</dbReference>
<dbReference type="GO" id="GO:0008658">
    <property type="term" value="F:penicillin binding"/>
    <property type="evidence" value="ECO:0007669"/>
    <property type="project" value="InterPro"/>
</dbReference>
<protein>
    <submittedName>
        <fullName evidence="20">Penicillin-binding protein</fullName>
    </submittedName>
</protein>
<dbReference type="FunFam" id="1.10.3810.10:FF:000001">
    <property type="entry name" value="Penicillin-binding protein 1A"/>
    <property type="match status" value="1"/>
</dbReference>
<gene>
    <name evidence="20" type="ORF">FVW59_17680</name>
</gene>
<dbReference type="GO" id="GO:0071555">
    <property type="term" value="P:cell wall organization"/>
    <property type="evidence" value="ECO:0007669"/>
    <property type="project" value="UniProtKB-KW"/>
</dbReference>
<evidence type="ECO:0000256" key="14">
    <source>
        <dbReference type="ARBA" id="ARBA00023268"/>
    </source>
</evidence>
<evidence type="ECO:0000256" key="13">
    <source>
        <dbReference type="ARBA" id="ARBA00023136"/>
    </source>
</evidence>
<evidence type="ECO:0000256" key="1">
    <source>
        <dbReference type="ARBA" id="ARBA00004236"/>
    </source>
</evidence>
<keyword evidence="14" id="KW-0511">Multifunctional enzyme</keyword>
<dbReference type="UniPathway" id="UPA00219"/>
<dbReference type="GO" id="GO:0009252">
    <property type="term" value="P:peptidoglycan biosynthetic process"/>
    <property type="evidence" value="ECO:0007669"/>
    <property type="project" value="UniProtKB-UniPathway"/>
</dbReference>
<accession>A0A5C8ZP32</accession>
<evidence type="ECO:0000256" key="4">
    <source>
        <dbReference type="ARBA" id="ARBA00007739"/>
    </source>
</evidence>
<dbReference type="SUPFAM" id="SSF53955">
    <property type="entry name" value="Lysozyme-like"/>
    <property type="match status" value="1"/>
</dbReference>
<dbReference type="GO" id="GO:0008955">
    <property type="term" value="F:peptidoglycan glycosyltransferase activity"/>
    <property type="evidence" value="ECO:0007669"/>
    <property type="project" value="UniProtKB-EC"/>
</dbReference>
<evidence type="ECO:0000256" key="11">
    <source>
        <dbReference type="ARBA" id="ARBA00022960"/>
    </source>
</evidence>
<dbReference type="Pfam" id="PF00905">
    <property type="entry name" value="Transpeptidase"/>
    <property type="match status" value="1"/>
</dbReference>
<dbReference type="GO" id="GO:0008360">
    <property type="term" value="P:regulation of cell shape"/>
    <property type="evidence" value="ECO:0007669"/>
    <property type="project" value="UniProtKB-KW"/>
</dbReference>
<dbReference type="AlphaFoldDB" id="A0A5C8ZP32"/>
<keyword evidence="15" id="KW-0961">Cell wall biogenesis/degradation</keyword>
<evidence type="ECO:0000256" key="3">
    <source>
        <dbReference type="ARBA" id="ARBA00007090"/>
    </source>
</evidence>
<feature type="domain" description="Glycosyl transferase family 51" evidence="19">
    <location>
        <begin position="34"/>
        <end position="207"/>
    </location>
</feature>
<evidence type="ECO:0000259" key="18">
    <source>
        <dbReference type="Pfam" id="PF00905"/>
    </source>
</evidence>
<dbReference type="InterPro" id="IPR001264">
    <property type="entry name" value="Glyco_trans_51"/>
</dbReference>
<evidence type="ECO:0000256" key="5">
    <source>
        <dbReference type="ARBA" id="ARBA00022475"/>
    </source>
</evidence>
<dbReference type="InterPro" id="IPR012338">
    <property type="entry name" value="Beta-lactam/transpept-like"/>
</dbReference>
<comment type="pathway">
    <text evidence="2">Cell wall biogenesis; peptidoglycan biosynthesis.</text>
</comment>
<dbReference type="InterPro" id="IPR036950">
    <property type="entry name" value="PBP_transglycosylase"/>
</dbReference>
<dbReference type="InterPro" id="IPR023346">
    <property type="entry name" value="Lysozyme-like_dom_sf"/>
</dbReference>
<keyword evidence="8" id="KW-0328">Glycosyltransferase</keyword>
<dbReference type="RefSeq" id="WP_148065711.1">
    <property type="nucleotide sequence ID" value="NZ_VRYZ01000009.1"/>
</dbReference>
<keyword evidence="13" id="KW-0472">Membrane</keyword>